<evidence type="ECO:0000313" key="3">
    <source>
        <dbReference type="Proteomes" id="UP000000653"/>
    </source>
</evidence>
<dbReference type="HOGENOM" id="CLU_1179386_0_0_6"/>
<dbReference type="AlphaFoldDB" id="A0A0H2ZGL9"/>
<gene>
    <name evidence="2" type="ordered locus">PA14_55760</name>
</gene>
<reference evidence="2 3" key="1">
    <citation type="journal article" date="2006" name="Genome Biol.">
        <title>Genomic analysis reveals that Pseudomonas aeruginosa virulence is combinatorial.</title>
        <authorList>
            <person name="Lee D.G."/>
            <person name="Urbach J.M."/>
            <person name="Wu G."/>
            <person name="Liberati N.T."/>
            <person name="Feinbaum R.L."/>
            <person name="Miyata S."/>
            <person name="Diggins L.T."/>
            <person name="He J."/>
            <person name="Saucier M."/>
            <person name="Deziel E."/>
            <person name="Friedman L."/>
            <person name="Li L."/>
            <person name="Grills G."/>
            <person name="Montgomery K."/>
            <person name="Kucherlapati R."/>
            <person name="Rahme L.G."/>
            <person name="Ausubel F.M."/>
        </authorList>
    </citation>
    <scope>NUCLEOTIDE SEQUENCE [LARGE SCALE GENOMIC DNA]</scope>
    <source>
        <strain evidence="2 3">UCBPP-PA14</strain>
    </source>
</reference>
<name>A0A0H2ZGL9_PSEAB</name>
<evidence type="ECO:0008006" key="4">
    <source>
        <dbReference type="Google" id="ProtNLM"/>
    </source>
</evidence>
<organism evidence="2 3">
    <name type="scientific">Pseudomonas aeruginosa (strain UCBPP-PA14)</name>
    <dbReference type="NCBI Taxonomy" id="208963"/>
    <lineage>
        <taxon>Bacteria</taxon>
        <taxon>Pseudomonadati</taxon>
        <taxon>Pseudomonadota</taxon>
        <taxon>Gammaproteobacteria</taxon>
        <taxon>Pseudomonadales</taxon>
        <taxon>Pseudomonadaceae</taxon>
        <taxon>Pseudomonas</taxon>
    </lineage>
</organism>
<dbReference type="KEGG" id="pau:PA14_55760"/>
<proteinExistence type="predicted"/>
<dbReference type="Proteomes" id="UP000000653">
    <property type="component" value="Chromosome"/>
</dbReference>
<dbReference type="SMR" id="A0A0H2ZGL9"/>
<feature type="region of interest" description="Disordered" evidence="1">
    <location>
        <begin position="202"/>
        <end position="228"/>
    </location>
</feature>
<protein>
    <recommendedName>
        <fullName evidence="4">Beta-ketoadipyl CoA thiolase</fullName>
    </recommendedName>
</protein>
<dbReference type="BioCyc" id="PAER208963:G1G74-4703-MONOMER"/>
<accession>A0A0H2ZGL9</accession>
<feature type="region of interest" description="Disordered" evidence="1">
    <location>
        <begin position="36"/>
        <end position="122"/>
    </location>
</feature>
<dbReference type="EMBL" id="CP000438">
    <property type="protein sequence ID" value="ABJ13560.1"/>
    <property type="molecule type" value="Genomic_DNA"/>
</dbReference>
<feature type="compositionally biased region" description="Polar residues" evidence="1">
    <location>
        <begin position="218"/>
        <end position="228"/>
    </location>
</feature>
<evidence type="ECO:0000313" key="2">
    <source>
        <dbReference type="EMBL" id="ABJ13560.1"/>
    </source>
</evidence>
<evidence type="ECO:0000256" key="1">
    <source>
        <dbReference type="SAM" id="MobiDB-lite"/>
    </source>
</evidence>
<sequence length="228" mass="25210">MSKSPASGALRHDPGVGRATAGLLYLTCSPVCSPPPEAPPSFLSGMANGWHSTSAGRDERRRTPRTRRPGLDPWGLRRISRGRSKNFRPAVRRPTPYDKPGAHVIIPRPFTAGSGRLDSQPALAGPRFRPAWSLSGPLFLDSGPPVTKDELRAALAREEQRYKDVYGGEVTLYAAQPEPDRKPWRKRPTVQEQAFDRELQKIEEERLKAGQEAANPIPFTSNRQESDG</sequence>